<evidence type="ECO:0008006" key="5">
    <source>
        <dbReference type="Google" id="ProtNLM"/>
    </source>
</evidence>
<dbReference type="EnsemblPlants" id="AES66652">
    <property type="protein sequence ID" value="AES66652"/>
    <property type="gene ID" value="MTR_2g076860"/>
</dbReference>
<gene>
    <name evidence="2" type="ordered locus">MTR_2g076860</name>
</gene>
<reference evidence="3" key="3">
    <citation type="submission" date="2015-04" db="UniProtKB">
        <authorList>
            <consortium name="EnsemblPlants"/>
        </authorList>
    </citation>
    <scope>IDENTIFICATION</scope>
    <source>
        <strain evidence="3">cv. Jemalong A17</strain>
    </source>
</reference>
<dbReference type="eggNOG" id="KOG0017">
    <property type="taxonomic scope" value="Eukaryota"/>
</dbReference>
<protein>
    <recommendedName>
        <fullName evidence="5">Retrotransposon gag domain-containing protein</fullName>
    </recommendedName>
</protein>
<dbReference type="PaxDb" id="3880-AES66652"/>
<dbReference type="HOGENOM" id="CLU_1186532_0_0_1"/>
<keyword evidence="4" id="KW-1185">Reference proteome</keyword>
<accession>G7IJG6</accession>
<reference evidence="2 4" key="2">
    <citation type="journal article" date="2014" name="BMC Genomics">
        <title>An improved genome release (version Mt4.0) for the model legume Medicago truncatula.</title>
        <authorList>
            <person name="Tang H."/>
            <person name="Krishnakumar V."/>
            <person name="Bidwell S."/>
            <person name="Rosen B."/>
            <person name="Chan A."/>
            <person name="Zhou S."/>
            <person name="Gentzbittel L."/>
            <person name="Childs K.L."/>
            <person name="Yandell M."/>
            <person name="Gundlach H."/>
            <person name="Mayer K.F."/>
            <person name="Schwartz D.C."/>
            <person name="Town C.D."/>
        </authorList>
    </citation>
    <scope>GENOME REANNOTATION</scope>
    <source>
        <strain evidence="3 4">cv. Jemalong A17</strain>
    </source>
</reference>
<evidence type="ECO:0000313" key="2">
    <source>
        <dbReference type="EMBL" id="AES66652.1"/>
    </source>
</evidence>
<proteinExistence type="predicted"/>
<sequence length="234" mass="26903">MGDQLITRAEFSSITTTLTATMNALFSKLAMLTTHMDNNVNNNKNNNKNNKNNNKNNLNRGGVPVRICNNNQTIEDLSSEEEKVVTEEGDERGNHHDYRVKAYIPLFYGTMRVEEFLDWQIDVGRFFDVMDVPDSNQVKMVAMRLKNTATVWWDRLVGNRSMTEYTHEIFRFSERNKLGKSKNQKVARYISGLKGSLQEKMGLQTVWTVAEVSNLALKTKLIEKFTRNNQNRGG</sequence>
<evidence type="ECO:0000313" key="4">
    <source>
        <dbReference type="Proteomes" id="UP000002051"/>
    </source>
</evidence>
<organism evidence="2 4">
    <name type="scientific">Medicago truncatula</name>
    <name type="common">Barrel medic</name>
    <name type="synonym">Medicago tribuloides</name>
    <dbReference type="NCBI Taxonomy" id="3880"/>
    <lineage>
        <taxon>Eukaryota</taxon>
        <taxon>Viridiplantae</taxon>
        <taxon>Streptophyta</taxon>
        <taxon>Embryophyta</taxon>
        <taxon>Tracheophyta</taxon>
        <taxon>Spermatophyta</taxon>
        <taxon>Magnoliopsida</taxon>
        <taxon>eudicotyledons</taxon>
        <taxon>Gunneridae</taxon>
        <taxon>Pentapetalae</taxon>
        <taxon>rosids</taxon>
        <taxon>fabids</taxon>
        <taxon>Fabales</taxon>
        <taxon>Fabaceae</taxon>
        <taxon>Papilionoideae</taxon>
        <taxon>50 kb inversion clade</taxon>
        <taxon>NPAAA clade</taxon>
        <taxon>Hologalegina</taxon>
        <taxon>IRL clade</taxon>
        <taxon>Trifolieae</taxon>
        <taxon>Medicago</taxon>
    </lineage>
</organism>
<reference evidence="2 4" key="1">
    <citation type="journal article" date="2011" name="Nature">
        <title>The Medicago genome provides insight into the evolution of rhizobial symbioses.</title>
        <authorList>
            <person name="Young N.D."/>
            <person name="Debelle F."/>
            <person name="Oldroyd G.E."/>
            <person name="Geurts R."/>
            <person name="Cannon S.B."/>
            <person name="Udvardi M.K."/>
            <person name="Benedito V.A."/>
            <person name="Mayer K.F."/>
            <person name="Gouzy J."/>
            <person name="Schoof H."/>
            <person name="Van de Peer Y."/>
            <person name="Proost S."/>
            <person name="Cook D.R."/>
            <person name="Meyers B.C."/>
            <person name="Spannagl M."/>
            <person name="Cheung F."/>
            <person name="De Mita S."/>
            <person name="Krishnakumar V."/>
            <person name="Gundlach H."/>
            <person name="Zhou S."/>
            <person name="Mudge J."/>
            <person name="Bharti A.K."/>
            <person name="Murray J.D."/>
            <person name="Naoumkina M.A."/>
            <person name="Rosen B."/>
            <person name="Silverstein K.A."/>
            <person name="Tang H."/>
            <person name="Rombauts S."/>
            <person name="Zhao P.X."/>
            <person name="Zhou P."/>
            <person name="Barbe V."/>
            <person name="Bardou P."/>
            <person name="Bechner M."/>
            <person name="Bellec A."/>
            <person name="Berger A."/>
            <person name="Berges H."/>
            <person name="Bidwell S."/>
            <person name="Bisseling T."/>
            <person name="Choisne N."/>
            <person name="Couloux A."/>
            <person name="Denny R."/>
            <person name="Deshpande S."/>
            <person name="Dai X."/>
            <person name="Doyle J.J."/>
            <person name="Dudez A.M."/>
            <person name="Farmer A.D."/>
            <person name="Fouteau S."/>
            <person name="Franken C."/>
            <person name="Gibelin C."/>
            <person name="Gish J."/>
            <person name="Goldstein S."/>
            <person name="Gonzalez A.J."/>
            <person name="Green P.J."/>
            <person name="Hallab A."/>
            <person name="Hartog M."/>
            <person name="Hua A."/>
            <person name="Humphray S.J."/>
            <person name="Jeong D.H."/>
            <person name="Jing Y."/>
            <person name="Jocker A."/>
            <person name="Kenton S.M."/>
            <person name="Kim D.J."/>
            <person name="Klee K."/>
            <person name="Lai H."/>
            <person name="Lang C."/>
            <person name="Lin S."/>
            <person name="Macmil S.L."/>
            <person name="Magdelenat G."/>
            <person name="Matthews L."/>
            <person name="McCorrison J."/>
            <person name="Monaghan E.L."/>
            <person name="Mun J.H."/>
            <person name="Najar F.Z."/>
            <person name="Nicholson C."/>
            <person name="Noirot C."/>
            <person name="O'Bleness M."/>
            <person name="Paule C.R."/>
            <person name="Poulain J."/>
            <person name="Prion F."/>
            <person name="Qin B."/>
            <person name="Qu C."/>
            <person name="Retzel E.F."/>
            <person name="Riddle C."/>
            <person name="Sallet E."/>
            <person name="Samain S."/>
            <person name="Samson N."/>
            <person name="Sanders I."/>
            <person name="Saurat O."/>
            <person name="Scarpelli C."/>
            <person name="Schiex T."/>
            <person name="Segurens B."/>
            <person name="Severin A.J."/>
            <person name="Sherrier D.J."/>
            <person name="Shi R."/>
            <person name="Sims S."/>
            <person name="Singer S.R."/>
            <person name="Sinharoy S."/>
            <person name="Sterck L."/>
            <person name="Viollet A."/>
            <person name="Wang B.B."/>
            <person name="Wang K."/>
            <person name="Wang M."/>
            <person name="Wang X."/>
            <person name="Warfsmann J."/>
            <person name="Weissenbach J."/>
            <person name="White D.D."/>
            <person name="White J.D."/>
            <person name="Wiley G.B."/>
            <person name="Wincker P."/>
            <person name="Xing Y."/>
            <person name="Yang L."/>
            <person name="Yao Z."/>
            <person name="Ying F."/>
            <person name="Zhai J."/>
            <person name="Zhou L."/>
            <person name="Zuber A."/>
            <person name="Denarie J."/>
            <person name="Dixon R.A."/>
            <person name="May G.D."/>
            <person name="Schwartz D.C."/>
            <person name="Rogers J."/>
            <person name="Quetier F."/>
            <person name="Town C.D."/>
            <person name="Roe B.A."/>
        </authorList>
    </citation>
    <scope>NUCLEOTIDE SEQUENCE [LARGE SCALE GENOMIC DNA]</scope>
    <source>
        <strain evidence="2">A17</strain>
        <strain evidence="3 4">cv. Jemalong A17</strain>
    </source>
</reference>
<dbReference type="EMBL" id="CM001218">
    <property type="protein sequence ID" value="AES66652.1"/>
    <property type="molecule type" value="Genomic_DNA"/>
</dbReference>
<dbReference type="AlphaFoldDB" id="G7IJG6"/>
<name>G7IJG6_MEDTR</name>
<feature type="region of interest" description="Disordered" evidence="1">
    <location>
        <begin position="37"/>
        <end position="63"/>
    </location>
</feature>
<evidence type="ECO:0000313" key="3">
    <source>
        <dbReference type="EnsemblPlants" id="AES66652"/>
    </source>
</evidence>
<dbReference type="Proteomes" id="UP000002051">
    <property type="component" value="Chromosome 2"/>
</dbReference>
<feature type="compositionally biased region" description="Low complexity" evidence="1">
    <location>
        <begin position="38"/>
        <end position="59"/>
    </location>
</feature>
<evidence type="ECO:0000256" key="1">
    <source>
        <dbReference type="SAM" id="MobiDB-lite"/>
    </source>
</evidence>